<dbReference type="EMBL" id="QROY01000002">
    <property type="protein sequence ID" value="RHL71125.1"/>
    <property type="molecule type" value="Genomic_DNA"/>
</dbReference>
<dbReference type="AlphaFoldDB" id="A0A415MEB0"/>
<gene>
    <name evidence="1" type="ORF">DW007_02975</name>
</gene>
<reference evidence="1 2" key="1">
    <citation type="submission" date="2018-08" db="EMBL/GenBank/DDBJ databases">
        <title>A genome reference for cultivated species of the human gut microbiota.</title>
        <authorList>
            <person name="Zou Y."/>
            <person name="Xue W."/>
            <person name="Luo G."/>
        </authorList>
    </citation>
    <scope>NUCLEOTIDE SEQUENCE [LARGE SCALE GENOMIC DNA]</scope>
    <source>
        <strain evidence="1 2">AF36-7BH</strain>
    </source>
</reference>
<dbReference type="Proteomes" id="UP000285201">
    <property type="component" value="Unassembled WGS sequence"/>
</dbReference>
<sequence>MSLFGLFYTIFGIGCKGVNDVKNIIEDNDHKTRYRNNETNTYLDHNMNKRDLSTNHIMVTERDYNGDVWLKDAQTGRYTQNITVRRVEQKYQEEKAKALRGESDRTHIKYGDDEHRKEEYPGIKYKDFKTGKLYVERYMIFTEEHYKMLHLWSGYGICQQSFSVLFDPETKKIVRLSDGTIEQMLGQGALIEDINKFFHKYVKEYYEHMAEPYSTWYKQKLYYETTLRPMADSLKDKFIEEGEARVKYRRSEK</sequence>
<proteinExistence type="predicted"/>
<dbReference type="RefSeq" id="WP_118370138.1">
    <property type="nucleotide sequence ID" value="NZ_QROY01000002.1"/>
</dbReference>
<name>A0A415MEB0_9FIRM</name>
<accession>A0A415MEB0</accession>
<evidence type="ECO:0000313" key="2">
    <source>
        <dbReference type="Proteomes" id="UP000285201"/>
    </source>
</evidence>
<organism evidence="1 2">
    <name type="scientific">Lachnospira eligens</name>
    <dbReference type="NCBI Taxonomy" id="39485"/>
    <lineage>
        <taxon>Bacteria</taxon>
        <taxon>Bacillati</taxon>
        <taxon>Bacillota</taxon>
        <taxon>Clostridia</taxon>
        <taxon>Lachnospirales</taxon>
        <taxon>Lachnospiraceae</taxon>
        <taxon>Lachnospira</taxon>
    </lineage>
</organism>
<comment type="caution">
    <text evidence="1">The sequence shown here is derived from an EMBL/GenBank/DDBJ whole genome shotgun (WGS) entry which is preliminary data.</text>
</comment>
<evidence type="ECO:0000313" key="1">
    <source>
        <dbReference type="EMBL" id="RHL71125.1"/>
    </source>
</evidence>
<protein>
    <submittedName>
        <fullName evidence="1">Uncharacterized protein</fullName>
    </submittedName>
</protein>